<comment type="caution">
    <text evidence="3">The sequence shown here is derived from an EMBL/GenBank/DDBJ whole genome shotgun (WGS) entry which is preliminary data.</text>
</comment>
<evidence type="ECO:0000256" key="1">
    <source>
        <dbReference type="SAM" id="Coils"/>
    </source>
</evidence>
<accession>A0ABD0S6L7</accession>
<evidence type="ECO:0000256" key="2">
    <source>
        <dbReference type="SAM" id="MobiDB-lite"/>
    </source>
</evidence>
<dbReference type="Proteomes" id="UP001549920">
    <property type="component" value="Unassembled WGS sequence"/>
</dbReference>
<dbReference type="Proteomes" id="UP001549921">
    <property type="component" value="Unassembled WGS sequence"/>
</dbReference>
<organism evidence="3 8">
    <name type="scientific">Loxostege sticticalis</name>
    <name type="common">Beet webworm moth</name>
    <dbReference type="NCBI Taxonomy" id="481309"/>
    <lineage>
        <taxon>Eukaryota</taxon>
        <taxon>Metazoa</taxon>
        <taxon>Ecdysozoa</taxon>
        <taxon>Arthropoda</taxon>
        <taxon>Hexapoda</taxon>
        <taxon>Insecta</taxon>
        <taxon>Pterygota</taxon>
        <taxon>Neoptera</taxon>
        <taxon>Endopterygota</taxon>
        <taxon>Lepidoptera</taxon>
        <taxon>Glossata</taxon>
        <taxon>Ditrysia</taxon>
        <taxon>Pyraloidea</taxon>
        <taxon>Crambidae</taxon>
        <taxon>Pyraustinae</taxon>
        <taxon>Loxostege</taxon>
    </lineage>
</organism>
<dbReference type="EMBL" id="JBEDNZ010000013">
    <property type="protein sequence ID" value="KAL0830765.1"/>
    <property type="molecule type" value="Genomic_DNA"/>
</dbReference>
<dbReference type="EMBL" id="JBEUOH010000015">
    <property type="protein sequence ID" value="KAL0878749.1"/>
    <property type="molecule type" value="Genomic_DNA"/>
</dbReference>
<dbReference type="Pfam" id="PF19111">
    <property type="entry name" value="DUF5798"/>
    <property type="match status" value="1"/>
</dbReference>
<feature type="region of interest" description="Disordered" evidence="2">
    <location>
        <begin position="198"/>
        <end position="255"/>
    </location>
</feature>
<evidence type="ECO:0008006" key="9">
    <source>
        <dbReference type="Google" id="ProtNLM"/>
    </source>
</evidence>
<evidence type="ECO:0000313" key="6">
    <source>
        <dbReference type="EMBL" id="KAL0879037.1"/>
    </source>
</evidence>
<evidence type="ECO:0000313" key="4">
    <source>
        <dbReference type="EMBL" id="KAL0830765.1"/>
    </source>
</evidence>
<feature type="coiled-coil region" evidence="1">
    <location>
        <begin position="49"/>
        <end position="83"/>
    </location>
</feature>
<evidence type="ECO:0000313" key="5">
    <source>
        <dbReference type="EMBL" id="KAL0878749.1"/>
    </source>
</evidence>
<dbReference type="EMBL" id="JBEUOH010000015">
    <property type="protein sequence ID" value="KAL0879037.1"/>
    <property type="molecule type" value="Genomic_DNA"/>
</dbReference>
<gene>
    <name evidence="5" type="ORF">ABMA27_003794</name>
    <name evidence="6" type="ORF">ABMA27_004004</name>
    <name evidence="4" type="ORF">ABMA28_002886</name>
    <name evidence="3" type="ORF">ABMA28_011220</name>
</gene>
<reference evidence="7 8" key="1">
    <citation type="submission" date="2024-06" db="EMBL/GenBank/DDBJ databases">
        <title>A chromosome-level genome assembly of beet webworm, Loxostege sticticalis.</title>
        <authorList>
            <person name="Zhang Y."/>
        </authorList>
    </citation>
    <scope>NUCLEOTIDE SEQUENCE [LARGE SCALE GENOMIC DNA]</scope>
    <source>
        <strain evidence="5">AQ026</strain>
        <strain evidence="3">AQ028</strain>
        <tissue evidence="3">Male pupae</tissue>
        <tissue evidence="5">Whole body</tissue>
    </source>
</reference>
<evidence type="ECO:0000313" key="7">
    <source>
        <dbReference type="Proteomes" id="UP001549920"/>
    </source>
</evidence>
<proteinExistence type="predicted"/>
<dbReference type="InterPro" id="IPR043816">
    <property type="entry name" value="DUF5798"/>
</dbReference>
<dbReference type="AlphaFoldDB" id="A0ABD0S6L7"/>
<keyword evidence="1" id="KW-0175">Coiled coil</keyword>
<dbReference type="EMBL" id="JBEDNZ010000028">
    <property type="protein sequence ID" value="KAL0809709.1"/>
    <property type="molecule type" value="Genomic_DNA"/>
</dbReference>
<sequence length="255" mass="29937">MEKQFQQLLQKMNEMTIEFGKQNEKLAATITANMAETMDAKLKPLQEENIQLKKDVKEMHSRIENLEREVRKNNILLHGVEEKEGENHYNLLETTINTLNELTKDGLVKEFDKWEISEVRRLGKRVDGKRRPILVKLTLAWRRIEILKNNKNFPANTYATEDFPKEVLKTRRELKQKQKEEIEKGNNAIIRYNKLIIKGKGNEKRKRSPTKSPGEPTNNSEKRPNQKAPNKINKTNAFDYMQRPRTNSMPETGKK</sequence>
<evidence type="ECO:0000313" key="8">
    <source>
        <dbReference type="Proteomes" id="UP001549921"/>
    </source>
</evidence>
<name>A0ABD0S6L7_LOXSC</name>
<keyword evidence="7" id="KW-1185">Reference proteome</keyword>
<evidence type="ECO:0000313" key="3">
    <source>
        <dbReference type="EMBL" id="KAL0809709.1"/>
    </source>
</evidence>
<protein>
    <recommendedName>
        <fullName evidence="9">Endonuclease-reverse transcriptase</fullName>
    </recommendedName>
</protein>
<feature type="compositionally biased region" description="Polar residues" evidence="2">
    <location>
        <begin position="244"/>
        <end position="255"/>
    </location>
</feature>